<dbReference type="GO" id="GO:0015074">
    <property type="term" value="P:DNA integration"/>
    <property type="evidence" value="ECO:0007669"/>
    <property type="project" value="UniProtKB-KW"/>
</dbReference>
<comment type="function">
    <text evidence="1">Site-specific tyrosine recombinase, which acts by catalyzing the cutting and rejoining of the recombining DNA molecules.</text>
</comment>
<dbReference type="InterPro" id="IPR013762">
    <property type="entry name" value="Integrase-like_cat_sf"/>
</dbReference>
<protein>
    <submittedName>
        <fullName evidence="7">Integrase</fullName>
    </submittedName>
</protein>
<keyword evidence="3" id="KW-0229">DNA integration</keyword>
<dbReference type="PANTHER" id="PTHR30629:SF2">
    <property type="entry name" value="PROPHAGE INTEGRASE INTS-RELATED"/>
    <property type="match status" value="1"/>
</dbReference>
<dbReference type="SUPFAM" id="SSF56349">
    <property type="entry name" value="DNA breaking-rejoining enzymes"/>
    <property type="match status" value="1"/>
</dbReference>
<dbReference type="Gene3D" id="1.10.443.10">
    <property type="entry name" value="Intergrase catalytic core"/>
    <property type="match status" value="1"/>
</dbReference>
<evidence type="ECO:0000256" key="5">
    <source>
        <dbReference type="ARBA" id="ARBA00023172"/>
    </source>
</evidence>
<evidence type="ECO:0000256" key="1">
    <source>
        <dbReference type="ARBA" id="ARBA00003283"/>
    </source>
</evidence>
<organism evidence="7 8">
    <name type="scientific">Ruminococcus albus SY3</name>
    <dbReference type="NCBI Taxonomy" id="1341156"/>
    <lineage>
        <taxon>Bacteria</taxon>
        <taxon>Bacillati</taxon>
        <taxon>Bacillota</taxon>
        <taxon>Clostridia</taxon>
        <taxon>Eubacteriales</taxon>
        <taxon>Oscillospiraceae</taxon>
        <taxon>Ruminococcus</taxon>
    </lineage>
</organism>
<dbReference type="Proteomes" id="UP000021369">
    <property type="component" value="Unassembled WGS sequence"/>
</dbReference>
<keyword evidence="8" id="KW-1185">Reference proteome</keyword>
<keyword evidence="4" id="KW-0238">DNA-binding</keyword>
<evidence type="ECO:0000259" key="6">
    <source>
        <dbReference type="PROSITE" id="PS51898"/>
    </source>
</evidence>
<dbReference type="Gene3D" id="1.10.150.130">
    <property type="match status" value="1"/>
</dbReference>
<dbReference type="InterPro" id="IPR050808">
    <property type="entry name" value="Phage_Integrase"/>
</dbReference>
<dbReference type="InterPro" id="IPR004107">
    <property type="entry name" value="Integrase_SAM-like_N"/>
</dbReference>
<dbReference type="RefSeq" id="WP_037286487.1">
    <property type="nucleotide sequence ID" value="NZ_JEOB01000002.1"/>
</dbReference>
<dbReference type="InterPro" id="IPR011010">
    <property type="entry name" value="DNA_brk_join_enz"/>
</dbReference>
<dbReference type="CDD" id="cd01189">
    <property type="entry name" value="INT_ICEBs1_C_like"/>
    <property type="match status" value="1"/>
</dbReference>
<dbReference type="InterPro" id="IPR010998">
    <property type="entry name" value="Integrase_recombinase_N"/>
</dbReference>
<dbReference type="Pfam" id="PF00589">
    <property type="entry name" value="Phage_integrase"/>
    <property type="match status" value="1"/>
</dbReference>
<dbReference type="GO" id="GO:0006310">
    <property type="term" value="P:DNA recombination"/>
    <property type="evidence" value="ECO:0007669"/>
    <property type="project" value="UniProtKB-KW"/>
</dbReference>
<dbReference type="PROSITE" id="PS51898">
    <property type="entry name" value="TYR_RECOMBINASE"/>
    <property type="match status" value="1"/>
</dbReference>
<dbReference type="PANTHER" id="PTHR30629">
    <property type="entry name" value="PROPHAGE INTEGRASE"/>
    <property type="match status" value="1"/>
</dbReference>
<evidence type="ECO:0000313" key="7">
    <source>
        <dbReference type="EMBL" id="EXM39646.1"/>
    </source>
</evidence>
<dbReference type="AlphaFoldDB" id="A0A011VWM3"/>
<dbReference type="EMBL" id="JEOB01000002">
    <property type="protein sequence ID" value="EXM39646.1"/>
    <property type="molecule type" value="Genomic_DNA"/>
</dbReference>
<evidence type="ECO:0000256" key="3">
    <source>
        <dbReference type="ARBA" id="ARBA00022908"/>
    </source>
</evidence>
<comment type="similarity">
    <text evidence="2">Belongs to the 'phage' integrase family.</text>
</comment>
<sequence length="378" mass="43714">MANITKRGNTFRIRVFVGYDMNGKQLVKSTTFTPPVGVTEKKAEKLAQEYAFEFERHCKGYSLLNENMRFSELADWYFTNYAPQELKESTVYTYWGQYKNHIEPVLGNVKVKDINAPRLTQIMQSYDLNPATVKKLYVIVQSIFRRGAEQGFIRDTPCRNVVLPKRKKSRKNKALEEDKLKRFMSYLESKPWDEDFKRIIKVLLYTGMRSGECLGLAWEDIDFEHNTISINHTLTDIGGKHELTDPKTESSIRIIGMGQELKKVLLAQRDYIEKLKLALGDDFAHPEMVFVSARGNYRDRNSVYQSLKRFTKGTEFEDMTLHQLRHCNATMLLNSGIDLKVVSEHLGHCDVNVTADIYADVLRKTKARTAEQIELCLV</sequence>
<evidence type="ECO:0000256" key="2">
    <source>
        <dbReference type="ARBA" id="ARBA00008857"/>
    </source>
</evidence>
<reference evidence="7 8" key="1">
    <citation type="submission" date="2013-06" db="EMBL/GenBank/DDBJ databases">
        <title>Rumen cellulosomics: divergent fiber-degrading strategies revealed by comparative genome-wide analysis of six Ruminococcal strains.</title>
        <authorList>
            <person name="Dassa B."/>
            <person name="Borovok I."/>
            <person name="Lamed R."/>
            <person name="Flint H."/>
            <person name="Yeoman C.J."/>
            <person name="White B."/>
            <person name="Bayer E.A."/>
        </authorList>
    </citation>
    <scope>NUCLEOTIDE SEQUENCE [LARGE SCALE GENOMIC DNA]</scope>
    <source>
        <strain evidence="7 8">SY3</strain>
    </source>
</reference>
<evidence type="ECO:0000256" key="4">
    <source>
        <dbReference type="ARBA" id="ARBA00023125"/>
    </source>
</evidence>
<dbReference type="OrthoDB" id="9803188at2"/>
<name>A0A011VWM3_RUMAL</name>
<dbReference type="PATRIC" id="fig|1341156.4.peg.1887"/>
<keyword evidence="5" id="KW-0233">DNA recombination</keyword>
<dbReference type="GO" id="GO:0003677">
    <property type="term" value="F:DNA binding"/>
    <property type="evidence" value="ECO:0007669"/>
    <property type="project" value="UniProtKB-KW"/>
</dbReference>
<dbReference type="Pfam" id="PF14659">
    <property type="entry name" value="Phage_int_SAM_3"/>
    <property type="match status" value="1"/>
</dbReference>
<evidence type="ECO:0000313" key="8">
    <source>
        <dbReference type="Proteomes" id="UP000021369"/>
    </source>
</evidence>
<proteinExistence type="inferred from homology"/>
<feature type="domain" description="Tyr recombinase" evidence="6">
    <location>
        <begin position="170"/>
        <end position="374"/>
    </location>
</feature>
<gene>
    <name evidence="7" type="ORF">RASY3_07370</name>
</gene>
<comment type="caution">
    <text evidence="7">The sequence shown here is derived from an EMBL/GenBank/DDBJ whole genome shotgun (WGS) entry which is preliminary data.</text>
</comment>
<dbReference type="InterPro" id="IPR002104">
    <property type="entry name" value="Integrase_catalytic"/>
</dbReference>
<accession>A0A011VWM3</accession>